<dbReference type="InterPro" id="IPR036237">
    <property type="entry name" value="Xyl_isomerase-like_sf"/>
</dbReference>
<evidence type="ECO:0000313" key="3">
    <source>
        <dbReference type="Proteomes" id="UP000235826"/>
    </source>
</evidence>
<dbReference type="InterPro" id="IPR013022">
    <property type="entry name" value="Xyl_isomerase-like_TIM-brl"/>
</dbReference>
<keyword evidence="2" id="KW-0413">Isomerase</keyword>
<protein>
    <submittedName>
        <fullName evidence="2">Xylose isomerase</fullName>
    </submittedName>
</protein>
<keyword evidence="3" id="KW-1185">Reference proteome</keyword>
<dbReference type="AlphaFoldDB" id="A0A2K9PSJ2"/>
<dbReference type="SUPFAM" id="SSF51658">
    <property type="entry name" value="Xylose isomerase-like"/>
    <property type="match status" value="1"/>
</dbReference>
<dbReference type="Gene3D" id="3.20.20.150">
    <property type="entry name" value="Divalent-metal-dependent TIM barrel enzymes"/>
    <property type="match status" value="1"/>
</dbReference>
<dbReference type="Pfam" id="PF01261">
    <property type="entry name" value="AP_endonuc_2"/>
    <property type="match status" value="1"/>
</dbReference>
<evidence type="ECO:0000259" key="1">
    <source>
        <dbReference type="Pfam" id="PF01261"/>
    </source>
</evidence>
<proteinExistence type="predicted"/>
<dbReference type="Proteomes" id="UP000235826">
    <property type="component" value="Chromosome"/>
</dbReference>
<dbReference type="OrthoDB" id="1114629at2"/>
<sequence>MKRRDFVIKTTCGGAALSLLGLHACKKSEKKEAPSNQEASSSNPLFFKLSLAQWSLHNALFGNEMNHLDFAAKSRSFGLEGLEYVNSFFKDKAKDMSFLKEMNLRADSEGQQNVLIMIDGEGSLANSDETHRLKAIENHYKWVEAAQFLGCHAIRVNLAGGVDKNEAAKVSVDSLNRLSDFAKEANINVLVENHGGFSSNGKWMVDVFSKVANKNCGTLPDFGNFCITKNEDGSCVDEYDRYQGIKELLPYAKAVSAKSYDFNEKGEDKIIDYRKMMQMVKDSGYRGFVGIEYEGKVVPEAKGIELTRDLLVRIGKQLS</sequence>
<dbReference type="RefSeq" id="WP_102756683.1">
    <property type="nucleotide sequence ID" value="NZ_CP025791.1"/>
</dbReference>
<dbReference type="PANTHER" id="PTHR12110:SF53">
    <property type="entry name" value="BLR5974 PROTEIN"/>
    <property type="match status" value="1"/>
</dbReference>
<dbReference type="InterPro" id="IPR050312">
    <property type="entry name" value="IolE/XylAMocC-like"/>
</dbReference>
<reference evidence="2 3" key="1">
    <citation type="submission" date="2018-01" db="EMBL/GenBank/DDBJ databases">
        <title>Complete genome sequence of Flavivirga eckloniae ECD14 isolated from seaweed Ecklonia cava.</title>
        <authorList>
            <person name="Lee J.H."/>
            <person name="Baik K.S."/>
            <person name="Seong C.N."/>
        </authorList>
    </citation>
    <scope>NUCLEOTIDE SEQUENCE [LARGE SCALE GENOMIC DNA]</scope>
    <source>
        <strain evidence="2 3">ECD14</strain>
    </source>
</reference>
<feature type="domain" description="Xylose isomerase-like TIM barrel" evidence="1">
    <location>
        <begin position="74"/>
        <end position="306"/>
    </location>
</feature>
<organism evidence="2 3">
    <name type="scientific">Flavivirga eckloniae</name>
    <dbReference type="NCBI Taxonomy" id="1803846"/>
    <lineage>
        <taxon>Bacteria</taxon>
        <taxon>Pseudomonadati</taxon>
        <taxon>Bacteroidota</taxon>
        <taxon>Flavobacteriia</taxon>
        <taxon>Flavobacteriales</taxon>
        <taxon>Flavobacteriaceae</taxon>
        <taxon>Flavivirga</taxon>
    </lineage>
</organism>
<gene>
    <name evidence="2" type="ORF">C1H87_15495</name>
</gene>
<accession>A0A2K9PSJ2</accession>
<dbReference type="KEGG" id="fek:C1H87_15495"/>
<dbReference type="EMBL" id="CP025791">
    <property type="protein sequence ID" value="AUP80031.1"/>
    <property type="molecule type" value="Genomic_DNA"/>
</dbReference>
<dbReference type="PANTHER" id="PTHR12110">
    <property type="entry name" value="HYDROXYPYRUVATE ISOMERASE"/>
    <property type="match status" value="1"/>
</dbReference>
<name>A0A2K9PSJ2_9FLAO</name>
<dbReference type="GO" id="GO:0016853">
    <property type="term" value="F:isomerase activity"/>
    <property type="evidence" value="ECO:0007669"/>
    <property type="project" value="UniProtKB-KW"/>
</dbReference>
<evidence type="ECO:0000313" key="2">
    <source>
        <dbReference type="EMBL" id="AUP80031.1"/>
    </source>
</evidence>